<keyword evidence="3 9" id="KW-0540">Nuclease</keyword>
<dbReference type="CDD" id="cd09725">
    <property type="entry name" value="Cas2_I_II_III"/>
    <property type="match status" value="1"/>
</dbReference>
<evidence type="ECO:0000313" key="11">
    <source>
        <dbReference type="Proteomes" id="UP000295678"/>
    </source>
</evidence>
<dbReference type="GO" id="GO:0046872">
    <property type="term" value="F:metal ion binding"/>
    <property type="evidence" value="ECO:0007669"/>
    <property type="project" value="UniProtKB-UniRule"/>
</dbReference>
<dbReference type="AlphaFoldDB" id="A0A4R3M0E5"/>
<dbReference type="PANTHER" id="PTHR34405">
    <property type="entry name" value="CRISPR-ASSOCIATED ENDORIBONUCLEASE CAS2"/>
    <property type="match status" value="1"/>
</dbReference>
<dbReference type="NCBIfam" id="TIGR01573">
    <property type="entry name" value="cas2"/>
    <property type="match status" value="1"/>
</dbReference>
<dbReference type="GO" id="GO:0051607">
    <property type="term" value="P:defense response to virus"/>
    <property type="evidence" value="ECO:0007669"/>
    <property type="project" value="UniProtKB-UniRule"/>
</dbReference>
<proteinExistence type="inferred from homology"/>
<comment type="function">
    <text evidence="9">CRISPR (clustered regularly interspaced short palindromic repeat), is an adaptive immune system that provides protection against mobile genetic elements (viruses, transposable elements and conjugative plasmids). CRISPR clusters contain sequences complementary to antecedent mobile elements and target invading nucleic acids. CRISPR clusters are transcribed and processed into CRISPR RNA (crRNA). Functions as a ssRNA-specific endoribonuclease. Involved in the integration of spacer DNA into the CRISPR cassette.</text>
</comment>
<evidence type="ECO:0000256" key="4">
    <source>
        <dbReference type="ARBA" id="ARBA00022723"/>
    </source>
</evidence>
<dbReference type="GO" id="GO:0004521">
    <property type="term" value="F:RNA endonuclease activity"/>
    <property type="evidence" value="ECO:0007669"/>
    <property type="project" value="InterPro"/>
</dbReference>
<dbReference type="EMBL" id="SMAK01000015">
    <property type="protein sequence ID" value="TCT04547.1"/>
    <property type="molecule type" value="Genomic_DNA"/>
</dbReference>
<evidence type="ECO:0000256" key="9">
    <source>
        <dbReference type="HAMAP-Rule" id="MF_01471"/>
    </source>
</evidence>
<dbReference type="GO" id="GO:0016787">
    <property type="term" value="F:hydrolase activity"/>
    <property type="evidence" value="ECO:0007669"/>
    <property type="project" value="UniProtKB-KW"/>
</dbReference>
<evidence type="ECO:0000256" key="7">
    <source>
        <dbReference type="ARBA" id="ARBA00022842"/>
    </source>
</evidence>
<comment type="cofactor">
    <cofactor evidence="1 9">
        <name>Mg(2+)</name>
        <dbReference type="ChEBI" id="CHEBI:18420"/>
    </cofactor>
</comment>
<dbReference type="Proteomes" id="UP000295678">
    <property type="component" value="Unassembled WGS sequence"/>
</dbReference>
<reference evidence="10 11" key="1">
    <citation type="submission" date="2019-03" db="EMBL/GenBank/DDBJ databases">
        <title>Genomic Encyclopedia of Type Strains, Phase IV (KMG-IV): sequencing the most valuable type-strain genomes for metagenomic binning, comparative biology and taxonomic classification.</title>
        <authorList>
            <person name="Goeker M."/>
        </authorList>
    </citation>
    <scope>NUCLEOTIDE SEQUENCE [LARGE SCALE GENOMIC DNA]</scope>
    <source>
        <strain evidence="10 11">DSM 19345</strain>
    </source>
</reference>
<dbReference type="Gene3D" id="3.30.70.240">
    <property type="match status" value="1"/>
</dbReference>
<comment type="caution">
    <text evidence="10">The sequence shown here is derived from an EMBL/GenBank/DDBJ whole genome shotgun (WGS) entry which is preliminary data.</text>
</comment>
<dbReference type="EC" id="3.1.-.-" evidence="9"/>
<evidence type="ECO:0000256" key="6">
    <source>
        <dbReference type="ARBA" id="ARBA00022801"/>
    </source>
</evidence>
<keyword evidence="7 9" id="KW-0460">Magnesium</keyword>
<keyword evidence="4 9" id="KW-0479">Metal-binding</keyword>
<gene>
    <name evidence="9" type="primary">cas2</name>
    <name evidence="10" type="ORF">EDC22_11527</name>
</gene>
<evidence type="ECO:0000313" key="10">
    <source>
        <dbReference type="EMBL" id="TCT04547.1"/>
    </source>
</evidence>
<evidence type="ECO:0000256" key="1">
    <source>
        <dbReference type="ARBA" id="ARBA00001946"/>
    </source>
</evidence>
<accession>A0A4R3M0E5</accession>
<keyword evidence="5 9" id="KW-0255">Endonuclease</keyword>
<dbReference type="RefSeq" id="WP_132807807.1">
    <property type="nucleotide sequence ID" value="NZ_SMAK01000015.1"/>
</dbReference>
<dbReference type="Pfam" id="PF09827">
    <property type="entry name" value="CRISPR_Cas2"/>
    <property type="match status" value="1"/>
</dbReference>
<comment type="subunit">
    <text evidence="9">Homodimer, forms a heterotetramer with a Cas1 homodimer.</text>
</comment>
<keyword evidence="11" id="KW-1185">Reference proteome</keyword>
<dbReference type="SUPFAM" id="SSF143430">
    <property type="entry name" value="TTP0101/SSO1404-like"/>
    <property type="match status" value="1"/>
</dbReference>
<evidence type="ECO:0000256" key="2">
    <source>
        <dbReference type="ARBA" id="ARBA00009959"/>
    </source>
</evidence>
<evidence type="ECO:0000256" key="3">
    <source>
        <dbReference type="ARBA" id="ARBA00022722"/>
    </source>
</evidence>
<protein>
    <recommendedName>
        <fullName evidence="9">CRISPR-associated endoribonuclease Cas2</fullName>
        <ecNumber evidence="9">3.1.-.-</ecNumber>
    </recommendedName>
</protein>
<feature type="binding site" evidence="9">
    <location>
        <position position="12"/>
    </location>
    <ligand>
        <name>Mg(2+)</name>
        <dbReference type="ChEBI" id="CHEBI:18420"/>
        <note>catalytic</note>
    </ligand>
</feature>
<dbReference type="InterPro" id="IPR019199">
    <property type="entry name" value="Virulence_VapD/CRISPR_Cas2"/>
</dbReference>
<dbReference type="PANTHER" id="PTHR34405:SF3">
    <property type="entry name" value="CRISPR-ASSOCIATED ENDORIBONUCLEASE CAS2 3"/>
    <property type="match status" value="1"/>
</dbReference>
<sequence>MTDEHLYIVTYDISDPKRWRRVFKAMHGYGAWLQLSVFQCRLTRRRRAELETRLRELIRNGEDHVLLIDVGPASTIDLAIESIGKTFSKMERRATII</sequence>
<name>A0A4R3M0E5_9HYPH</name>
<evidence type="ECO:0000256" key="8">
    <source>
        <dbReference type="ARBA" id="ARBA00023118"/>
    </source>
</evidence>
<dbReference type="OrthoDB" id="9798176at2"/>
<keyword evidence="8 9" id="KW-0051">Antiviral defense</keyword>
<comment type="similarity">
    <text evidence="2 9">Belongs to the CRISPR-associated endoribonuclease Cas2 protein family.</text>
</comment>
<dbReference type="HAMAP" id="MF_01471">
    <property type="entry name" value="Cas2"/>
    <property type="match status" value="1"/>
</dbReference>
<dbReference type="InterPro" id="IPR021127">
    <property type="entry name" value="CRISPR_associated_Cas2"/>
</dbReference>
<organism evidence="10 11">
    <name type="scientific">Tepidamorphus gemmatus</name>
    <dbReference type="NCBI Taxonomy" id="747076"/>
    <lineage>
        <taxon>Bacteria</taxon>
        <taxon>Pseudomonadati</taxon>
        <taxon>Pseudomonadota</taxon>
        <taxon>Alphaproteobacteria</taxon>
        <taxon>Hyphomicrobiales</taxon>
        <taxon>Tepidamorphaceae</taxon>
        <taxon>Tepidamorphus</taxon>
    </lineage>
</organism>
<keyword evidence="6 9" id="KW-0378">Hydrolase</keyword>
<evidence type="ECO:0000256" key="5">
    <source>
        <dbReference type="ARBA" id="ARBA00022759"/>
    </source>
</evidence>
<dbReference type="GO" id="GO:0043571">
    <property type="term" value="P:maintenance of CRISPR repeat elements"/>
    <property type="evidence" value="ECO:0007669"/>
    <property type="project" value="UniProtKB-UniRule"/>
</dbReference>